<dbReference type="PANTHER" id="PTHR43736">
    <property type="entry name" value="ADP-RIBOSE PYROPHOSPHATASE"/>
    <property type="match status" value="1"/>
</dbReference>
<dbReference type="InterPro" id="IPR011213">
    <property type="entry name" value="NMN_biosyn"/>
</dbReference>
<dbReference type="SUPFAM" id="SSF46785">
    <property type="entry name" value="Winged helix' DNA-binding domain"/>
    <property type="match status" value="1"/>
</dbReference>
<evidence type="ECO:0000313" key="3">
    <source>
        <dbReference type="EMBL" id="AGL62170.1"/>
    </source>
</evidence>
<dbReference type="AlphaFoldDB" id="R4PVC6"/>
<dbReference type="InterPro" id="IPR054105">
    <property type="entry name" value="WHD_NrtR"/>
</dbReference>
<proteinExistence type="predicted"/>
<evidence type="ECO:0000259" key="2">
    <source>
        <dbReference type="Pfam" id="PF21906"/>
    </source>
</evidence>
<dbReference type="EMBL" id="CP005957">
    <property type="protein sequence ID" value="AGL62170.1"/>
    <property type="molecule type" value="Genomic_DNA"/>
</dbReference>
<dbReference type="Gene3D" id="3.90.79.10">
    <property type="entry name" value="Nucleoside Triphosphate Pyrophosphohydrolase"/>
    <property type="match status" value="1"/>
</dbReference>
<feature type="domain" description="NrtR DNA-binding winged helix" evidence="2">
    <location>
        <begin position="201"/>
        <end position="258"/>
    </location>
</feature>
<accession>R4PVC6</accession>
<dbReference type="OrthoDB" id="9786141at2"/>
<dbReference type="PIRSF" id="PIRSF019423">
    <property type="entry name" value="NMN_biosyn"/>
    <property type="match status" value="1"/>
</dbReference>
<dbReference type="Gene3D" id="1.10.10.10">
    <property type="entry name" value="Winged helix-like DNA-binding domain superfamily/Winged helix DNA-binding domain"/>
    <property type="match status" value="1"/>
</dbReference>
<dbReference type="InterPro" id="IPR000086">
    <property type="entry name" value="NUDIX_hydrolase_dom"/>
</dbReference>
<dbReference type="Pfam" id="PF00293">
    <property type="entry name" value="NUDIX"/>
    <property type="match status" value="1"/>
</dbReference>
<evidence type="ECO:0000259" key="1">
    <source>
        <dbReference type="Pfam" id="PF00293"/>
    </source>
</evidence>
<dbReference type="Pfam" id="PF21906">
    <property type="entry name" value="WHD_NrtR"/>
    <property type="match status" value="1"/>
</dbReference>
<dbReference type="InterPro" id="IPR036390">
    <property type="entry name" value="WH_DNA-bd_sf"/>
</dbReference>
<organism evidence="3 4">
    <name type="scientific">Candidatus Saccharimonas aalborgensis</name>
    <dbReference type="NCBI Taxonomy" id="1332188"/>
    <lineage>
        <taxon>Bacteria</taxon>
        <taxon>Candidatus Saccharimonadota</taxon>
        <taxon>Candidatus Saccharimonadia</taxon>
        <taxon>Candidatus Saccharimonadales</taxon>
        <taxon>Candidatus Saccharimonadaceae</taxon>
        <taxon>Candidatus Saccharimonas</taxon>
    </lineage>
</organism>
<dbReference type="CDD" id="cd18873">
    <property type="entry name" value="NUDIX_NadM_like"/>
    <property type="match status" value="1"/>
</dbReference>
<feature type="domain" description="Nudix hydrolase" evidence="1">
    <location>
        <begin position="37"/>
        <end position="118"/>
    </location>
</feature>
<dbReference type="STRING" id="1332188.L336_0464"/>
<protein>
    <submittedName>
        <fullName evidence="3">Putative ADP-ribose pyrophosphatase</fullName>
    </submittedName>
</protein>
<name>R4PVC6_9BACT</name>
<evidence type="ECO:0000313" key="4">
    <source>
        <dbReference type="Proteomes" id="UP000013893"/>
    </source>
</evidence>
<dbReference type="HOGENOM" id="CLU_037162_3_0_0"/>
<keyword evidence="4" id="KW-1185">Reference proteome</keyword>
<gene>
    <name evidence="3" type="ORF">L336_0464</name>
</gene>
<dbReference type="InterPro" id="IPR015797">
    <property type="entry name" value="NUDIX_hydrolase-like_dom_sf"/>
</dbReference>
<sequence>MISKSVKEQTILVAVDTLLFSVATTPSTELRRSPTKDISILLVKRDKAPFAGSWSLPGGFVRNNETLRDATDRVLERETGLHNIYSEQIHTFSSVDRDPRGRVISTVFMSLVDKTMGNESLSDGALWMKLAVKQRKNSIHVSLTDGTMTVAFSAKQLKLHPTSSLYGYEIVQNNGVAFDHCQMILFGLQLLRQKTVSSDIVFNMMPQQFTLGELQQVYEAILGREVWTPAFRRTIAKKVQKTGNTVRTGGHRPSELYTYHRREEKLS</sequence>
<dbReference type="RefSeq" id="WP_015641620.1">
    <property type="nucleotide sequence ID" value="NC_021219.1"/>
</dbReference>
<dbReference type="SUPFAM" id="SSF55811">
    <property type="entry name" value="Nudix"/>
    <property type="match status" value="1"/>
</dbReference>
<reference evidence="3 4" key="1">
    <citation type="journal article" date="2013" name="Nat. Biotechnol.">
        <title>Genome sequences of rare, uncultured bacteria obtained by differential coverage binning of multiple metagenomes.</title>
        <authorList>
            <person name="Albertsen M."/>
            <person name="Hugenholtz P."/>
            <person name="Skarshewski A."/>
            <person name="Nielsen K.L."/>
            <person name="Tyson G.W."/>
            <person name="Nielsen P.H."/>
        </authorList>
    </citation>
    <scope>NUCLEOTIDE SEQUENCE [LARGE SCALE GENOMIC DNA]</scope>
    <source>
        <strain evidence="3">TM71</strain>
    </source>
</reference>
<dbReference type="PATRIC" id="fig|1332188.3.peg.457"/>
<dbReference type="KEGG" id="saal:L336_0464"/>
<dbReference type="PANTHER" id="PTHR43736:SF4">
    <property type="entry name" value="SLR1690 PROTEIN"/>
    <property type="match status" value="1"/>
</dbReference>
<dbReference type="InterPro" id="IPR036388">
    <property type="entry name" value="WH-like_DNA-bd_sf"/>
</dbReference>
<dbReference type="Proteomes" id="UP000013893">
    <property type="component" value="Chromosome"/>
</dbReference>